<dbReference type="InterPro" id="IPR001851">
    <property type="entry name" value="ABC_transp_permease"/>
</dbReference>
<evidence type="ECO:0000313" key="10">
    <source>
        <dbReference type="EMBL" id="EQD62667.1"/>
    </source>
</evidence>
<dbReference type="GO" id="GO:0006865">
    <property type="term" value="P:amino acid transport"/>
    <property type="evidence" value="ECO:0007669"/>
    <property type="project" value="UniProtKB-KW"/>
</dbReference>
<organism evidence="10">
    <name type="scientific">mine drainage metagenome</name>
    <dbReference type="NCBI Taxonomy" id="410659"/>
    <lineage>
        <taxon>unclassified sequences</taxon>
        <taxon>metagenomes</taxon>
        <taxon>ecological metagenomes</taxon>
    </lineage>
</organism>
<sequence>SGLFFTGLVLILYRSKIGMMMRATAEDFQTARLVGVRIDRVVTWAFVFGGLSAALVAVLVTVQSPLVTPTFGFNLIVVGLVGVVLGGIDRLGRATAGGFVVGFVNSLLGAVVPEQQLVFLPMLTFLFVIVILVLRPAGLFTPKGSIVERV</sequence>
<evidence type="ECO:0000256" key="1">
    <source>
        <dbReference type="ARBA" id="ARBA00004651"/>
    </source>
</evidence>
<evidence type="ECO:0000256" key="2">
    <source>
        <dbReference type="ARBA" id="ARBA00022448"/>
    </source>
</evidence>
<evidence type="ECO:0000256" key="4">
    <source>
        <dbReference type="ARBA" id="ARBA00022692"/>
    </source>
</evidence>
<dbReference type="AlphaFoldDB" id="T1AYP9"/>
<feature type="transmembrane region" description="Helical" evidence="9">
    <location>
        <begin position="41"/>
        <end position="62"/>
    </location>
</feature>
<dbReference type="InterPro" id="IPR052157">
    <property type="entry name" value="BCAA_transport_permease"/>
</dbReference>
<dbReference type="PANTHER" id="PTHR11795">
    <property type="entry name" value="BRANCHED-CHAIN AMINO ACID TRANSPORT SYSTEM PERMEASE PROTEIN LIVH"/>
    <property type="match status" value="1"/>
</dbReference>
<comment type="caution">
    <text evidence="10">The sequence shown here is derived from an EMBL/GenBank/DDBJ whole genome shotgun (WGS) entry which is preliminary data.</text>
</comment>
<comment type="subcellular location">
    <subcellularLocation>
        <location evidence="1">Cell membrane</location>
        <topology evidence="1">Multi-pass membrane protein</topology>
    </subcellularLocation>
</comment>
<proteinExistence type="inferred from homology"/>
<reference evidence="10" key="1">
    <citation type="submission" date="2013-08" db="EMBL/GenBank/DDBJ databases">
        <authorList>
            <person name="Mendez C."/>
            <person name="Richter M."/>
            <person name="Ferrer M."/>
            <person name="Sanchez J."/>
        </authorList>
    </citation>
    <scope>NUCLEOTIDE SEQUENCE</scope>
</reference>
<keyword evidence="6 9" id="KW-1133">Transmembrane helix</keyword>
<keyword evidence="2" id="KW-0813">Transport</keyword>
<dbReference type="GO" id="GO:0005886">
    <property type="term" value="C:plasma membrane"/>
    <property type="evidence" value="ECO:0007669"/>
    <property type="project" value="UniProtKB-SubCell"/>
</dbReference>
<evidence type="ECO:0000256" key="7">
    <source>
        <dbReference type="ARBA" id="ARBA00023136"/>
    </source>
</evidence>
<name>T1AYP9_9ZZZZ</name>
<dbReference type="GO" id="GO:0022857">
    <property type="term" value="F:transmembrane transporter activity"/>
    <property type="evidence" value="ECO:0007669"/>
    <property type="project" value="InterPro"/>
</dbReference>
<feature type="non-terminal residue" evidence="10">
    <location>
        <position position="1"/>
    </location>
</feature>
<feature type="transmembrane region" description="Helical" evidence="9">
    <location>
        <begin position="94"/>
        <end position="112"/>
    </location>
</feature>
<protein>
    <submittedName>
        <fullName evidence="10">Bacterial inner-membrane translocator</fullName>
    </submittedName>
</protein>
<evidence type="ECO:0000256" key="3">
    <source>
        <dbReference type="ARBA" id="ARBA00022475"/>
    </source>
</evidence>
<gene>
    <name evidence="10" type="ORF">B1B_07150</name>
</gene>
<evidence type="ECO:0000256" key="5">
    <source>
        <dbReference type="ARBA" id="ARBA00022970"/>
    </source>
</evidence>
<reference evidence="10" key="2">
    <citation type="journal article" date="2014" name="ISME J.">
        <title>Microbial stratification in low pH oxic and suboxic macroscopic growths along an acid mine drainage.</title>
        <authorList>
            <person name="Mendez-Garcia C."/>
            <person name="Mesa V."/>
            <person name="Sprenger R.R."/>
            <person name="Richter M."/>
            <person name="Diez M.S."/>
            <person name="Solano J."/>
            <person name="Bargiela R."/>
            <person name="Golyshina O.V."/>
            <person name="Manteca A."/>
            <person name="Ramos J.L."/>
            <person name="Gallego J.R."/>
            <person name="Llorente I."/>
            <person name="Martins Dos Santos V.A."/>
            <person name="Jensen O.N."/>
            <person name="Pelaez A.I."/>
            <person name="Sanchez J."/>
            <person name="Ferrer M."/>
        </authorList>
    </citation>
    <scope>NUCLEOTIDE SEQUENCE</scope>
</reference>
<evidence type="ECO:0000256" key="9">
    <source>
        <dbReference type="SAM" id="Phobius"/>
    </source>
</evidence>
<dbReference type="EMBL" id="AUZY01004549">
    <property type="protein sequence ID" value="EQD62667.1"/>
    <property type="molecule type" value="Genomic_DNA"/>
</dbReference>
<keyword evidence="4 9" id="KW-0812">Transmembrane</keyword>
<keyword evidence="7 9" id="KW-0472">Membrane</keyword>
<keyword evidence="5" id="KW-0029">Amino-acid transport</keyword>
<accession>T1AYP9</accession>
<feature type="transmembrane region" description="Helical" evidence="9">
    <location>
        <begin position="71"/>
        <end position="88"/>
    </location>
</feature>
<dbReference type="Pfam" id="PF02653">
    <property type="entry name" value="BPD_transp_2"/>
    <property type="match status" value="1"/>
</dbReference>
<keyword evidence="3" id="KW-1003">Cell membrane</keyword>
<evidence type="ECO:0000256" key="8">
    <source>
        <dbReference type="ARBA" id="ARBA00037998"/>
    </source>
</evidence>
<comment type="similarity">
    <text evidence="8">Belongs to the binding-protein-dependent transport system permease family. LivHM subfamily.</text>
</comment>
<evidence type="ECO:0000256" key="6">
    <source>
        <dbReference type="ARBA" id="ARBA00022989"/>
    </source>
</evidence>
<dbReference type="PANTHER" id="PTHR11795:SF445">
    <property type="entry name" value="AMINO ACID ABC TRANSPORTER PERMEASE PROTEIN"/>
    <property type="match status" value="1"/>
</dbReference>
<feature type="transmembrane region" description="Helical" evidence="9">
    <location>
        <begin position="117"/>
        <end position="134"/>
    </location>
</feature>